<keyword evidence="2" id="KW-1185">Reference proteome</keyword>
<organism evidence="1 2">
    <name type="scientific">Paraglaciecola psychrophila 170</name>
    <dbReference type="NCBI Taxonomy" id="1129794"/>
    <lineage>
        <taxon>Bacteria</taxon>
        <taxon>Pseudomonadati</taxon>
        <taxon>Pseudomonadota</taxon>
        <taxon>Gammaproteobacteria</taxon>
        <taxon>Alteromonadales</taxon>
        <taxon>Alteromonadaceae</taxon>
        <taxon>Paraglaciecola</taxon>
    </lineage>
</organism>
<dbReference type="Proteomes" id="UP000011864">
    <property type="component" value="Chromosome"/>
</dbReference>
<dbReference type="STRING" id="1129794.C427_0439"/>
<dbReference type="PATRIC" id="fig|1129794.4.peg.433"/>
<dbReference type="HOGENOM" id="CLU_2975212_0_0_6"/>
<dbReference type="EMBL" id="CP003837">
    <property type="protein sequence ID" value="AGH42549.1"/>
    <property type="molecule type" value="Genomic_DNA"/>
</dbReference>
<evidence type="ECO:0000313" key="1">
    <source>
        <dbReference type="EMBL" id="AGH42549.1"/>
    </source>
</evidence>
<name>K7AD22_9ALTE</name>
<dbReference type="KEGG" id="gps:C427_0439"/>
<evidence type="ECO:0000313" key="2">
    <source>
        <dbReference type="Proteomes" id="UP000011864"/>
    </source>
</evidence>
<dbReference type="AlphaFoldDB" id="K7AD22"/>
<sequence>MAVTQNLLQTLEHIILQAKTRQLQHLSLETGSQAFIKPMVLRFVNPLQTINMTLIVNL</sequence>
<accession>K7AD22</accession>
<proteinExistence type="predicted"/>
<protein>
    <submittedName>
        <fullName evidence="1">Uncharacterized protein</fullName>
    </submittedName>
</protein>
<reference evidence="1 2" key="1">
    <citation type="journal article" date="2013" name="Genome Announc.">
        <title>Complete Genome Sequence of Glaciecola psychrophila Strain 170T.</title>
        <authorList>
            <person name="Yin J."/>
            <person name="Chen J."/>
            <person name="Liu G."/>
            <person name="Yu Y."/>
            <person name="Song L."/>
            <person name="Wang X."/>
            <person name="Qu X."/>
        </authorList>
    </citation>
    <scope>NUCLEOTIDE SEQUENCE [LARGE SCALE GENOMIC DNA]</scope>
    <source>
        <strain evidence="1 2">170</strain>
    </source>
</reference>
<gene>
    <name evidence="1" type="ORF">C427_0439</name>
</gene>